<feature type="binding site" evidence="9">
    <location>
        <position position="61"/>
    </location>
    <ligand>
        <name>S-adenosyl-L-methionine</name>
        <dbReference type="ChEBI" id="CHEBI:59789"/>
    </ligand>
</feature>
<proteinExistence type="inferred from homology"/>
<dbReference type="GO" id="GO:0032259">
    <property type="term" value="P:methylation"/>
    <property type="evidence" value="ECO:0007669"/>
    <property type="project" value="UniProtKB-KW"/>
</dbReference>
<organism evidence="10 11">
    <name type="scientific">Amphritea atlantica</name>
    <dbReference type="NCBI Taxonomy" id="355243"/>
    <lineage>
        <taxon>Bacteria</taxon>
        <taxon>Pseudomonadati</taxon>
        <taxon>Pseudomonadota</taxon>
        <taxon>Gammaproteobacteria</taxon>
        <taxon>Oceanospirillales</taxon>
        <taxon>Oceanospirillaceae</taxon>
        <taxon>Amphritea</taxon>
    </lineage>
</organism>
<feature type="binding site" evidence="9">
    <location>
        <position position="26"/>
    </location>
    <ligand>
        <name>S-adenosyl-L-methionine</name>
        <dbReference type="ChEBI" id="CHEBI:59789"/>
    </ligand>
</feature>
<dbReference type="Proteomes" id="UP000198749">
    <property type="component" value="Unassembled WGS sequence"/>
</dbReference>
<feature type="binding site" evidence="9">
    <location>
        <position position="82"/>
    </location>
    <ligand>
        <name>S-adenosyl-L-methionine</name>
        <dbReference type="ChEBI" id="CHEBI:59789"/>
    </ligand>
</feature>
<dbReference type="STRING" id="355243.SAMN03080615_02110"/>
<keyword evidence="5 9" id="KW-0963">Cytoplasm</keyword>
<comment type="subcellular location">
    <subcellularLocation>
        <location evidence="2 9">Cytoplasm</location>
    </subcellularLocation>
</comment>
<dbReference type="InterPro" id="IPR025835">
    <property type="entry name" value="Thiopurine_S-MeTrfase"/>
</dbReference>
<keyword evidence="8 9" id="KW-0949">S-adenosyl-L-methionine</keyword>
<dbReference type="HAMAP" id="MF_00812">
    <property type="entry name" value="Thiopur_methtran"/>
    <property type="match status" value="1"/>
</dbReference>
<evidence type="ECO:0000256" key="9">
    <source>
        <dbReference type="HAMAP-Rule" id="MF_00812"/>
    </source>
</evidence>
<dbReference type="GO" id="GO:0008119">
    <property type="term" value="F:thiopurine S-methyltransferase activity"/>
    <property type="evidence" value="ECO:0007669"/>
    <property type="project" value="UniProtKB-UniRule"/>
</dbReference>
<evidence type="ECO:0000256" key="6">
    <source>
        <dbReference type="ARBA" id="ARBA00022603"/>
    </source>
</evidence>
<dbReference type="Gene3D" id="3.40.50.150">
    <property type="entry name" value="Vaccinia Virus protein VP39"/>
    <property type="match status" value="1"/>
</dbReference>
<protein>
    <recommendedName>
        <fullName evidence="4 9">Thiopurine S-methyltransferase</fullName>
        <ecNumber evidence="4 9">2.1.1.67</ecNumber>
    </recommendedName>
    <alternativeName>
        <fullName evidence="9">Thiopurine methyltransferase</fullName>
    </alternativeName>
</protein>
<keyword evidence="6 9" id="KW-0489">Methyltransferase</keyword>
<dbReference type="Pfam" id="PF05724">
    <property type="entry name" value="TPMT"/>
    <property type="match status" value="1"/>
</dbReference>
<dbReference type="EC" id="2.1.1.67" evidence="4 9"/>
<dbReference type="PANTHER" id="PTHR10259">
    <property type="entry name" value="THIOPURINE S-METHYLTRANSFERASE"/>
    <property type="match status" value="1"/>
</dbReference>
<dbReference type="InterPro" id="IPR008854">
    <property type="entry name" value="TPMT"/>
</dbReference>
<dbReference type="InterPro" id="IPR029063">
    <property type="entry name" value="SAM-dependent_MTases_sf"/>
</dbReference>
<comment type="similarity">
    <text evidence="3 9">Belongs to the class I-like SAM-binding methyltransferase superfamily. TPMT family.</text>
</comment>
<dbReference type="CDD" id="cd02440">
    <property type="entry name" value="AdoMet_MTases"/>
    <property type="match status" value="1"/>
</dbReference>
<sequence>MTDQQAPQESTGTDKRQDNVLWLQLWKDQRTDFHQQQVSPLLPRFWNNQTVAKNARVLVPLCGKSQDMLWLAARGHRVIGVELSPLAVKAFFSENNLKVKKSRVGNFTCWQSGLITIWCGDFFSLQKHQLGKVDIVFDRAALTALSGAIRQQYIGQLCQLIGINCQIFLLTVEDIDNHSQQSPDMIDSEITALYAGQFDISLMHTESACVPETHPQTAGFHTESKVYRLTYKPVPA</sequence>
<dbReference type="AlphaFoldDB" id="A0A1H9HF71"/>
<dbReference type="OrthoDB" id="9778208at2"/>
<evidence type="ECO:0000256" key="2">
    <source>
        <dbReference type="ARBA" id="ARBA00004496"/>
    </source>
</evidence>
<keyword evidence="7 9" id="KW-0808">Transferase</keyword>
<dbReference type="FunFam" id="3.40.50.150:FF:000101">
    <property type="entry name" value="Thiopurine S-methyltransferase"/>
    <property type="match status" value="1"/>
</dbReference>
<evidence type="ECO:0000256" key="8">
    <source>
        <dbReference type="ARBA" id="ARBA00022691"/>
    </source>
</evidence>
<dbReference type="GO" id="GO:0005737">
    <property type="term" value="C:cytoplasm"/>
    <property type="evidence" value="ECO:0007669"/>
    <property type="project" value="UniProtKB-SubCell"/>
</dbReference>
<reference evidence="11" key="1">
    <citation type="submission" date="2016-10" db="EMBL/GenBank/DDBJ databases">
        <authorList>
            <person name="Varghese N."/>
            <person name="Submissions S."/>
        </authorList>
    </citation>
    <scope>NUCLEOTIDE SEQUENCE [LARGE SCALE GENOMIC DNA]</scope>
    <source>
        <strain evidence="11">DSM 18887</strain>
    </source>
</reference>
<dbReference type="SUPFAM" id="SSF53335">
    <property type="entry name" value="S-adenosyl-L-methionine-dependent methyltransferases"/>
    <property type="match status" value="1"/>
</dbReference>
<evidence type="ECO:0000256" key="3">
    <source>
        <dbReference type="ARBA" id="ARBA00008145"/>
    </source>
</evidence>
<accession>A0A1H9HF71</accession>
<evidence type="ECO:0000256" key="7">
    <source>
        <dbReference type="ARBA" id="ARBA00022679"/>
    </source>
</evidence>
<keyword evidence="11" id="KW-1185">Reference proteome</keyword>
<evidence type="ECO:0000256" key="4">
    <source>
        <dbReference type="ARBA" id="ARBA00011905"/>
    </source>
</evidence>
<evidence type="ECO:0000256" key="5">
    <source>
        <dbReference type="ARBA" id="ARBA00022490"/>
    </source>
</evidence>
<dbReference type="PIRSF" id="PIRSF023956">
    <property type="entry name" value="Thiopurine_S-methyltransferase"/>
    <property type="match status" value="1"/>
</dbReference>
<evidence type="ECO:0000256" key="1">
    <source>
        <dbReference type="ARBA" id="ARBA00000903"/>
    </source>
</evidence>
<dbReference type="EMBL" id="FOGB01000005">
    <property type="protein sequence ID" value="SEQ60947.1"/>
    <property type="molecule type" value="Genomic_DNA"/>
</dbReference>
<comment type="catalytic activity">
    <reaction evidence="1 9">
        <text>S-adenosyl-L-methionine + a thiopurine = S-adenosyl-L-homocysteine + a thiopurine S-methylether.</text>
        <dbReference type="EC" id="2.1.1.67"/>
    </reaction>
</comment>
<dbReference type="PANTHER" id="PTHR10259:SF11">
    <property type="entry name" value="THIOPURINE S-METHYLTRANSFERASE"/>
    <property type="match status" value="1"/>
</dbReference>
<dbReference type="PROSITE" id="PS51585">
    <property type="entry name" value="SAM_MT_TPMT"/>
    <property type="match status" value="1"/>
</dbReference>
<gene>
    <name evidence="9" type="primary">tpm</name>
    <name evidence="10" type="ORF">SAMN03080615_02110</name>
</gene>
<evidence type="ECO:0000313" key="10">
    <source>
        <dbReference type="EMBL" id="SEQ60947.1"/>
    </source>
</evidence>
<dbReference type="RefSeq" id="WP_091357612.1">
    <property type="nucleotide sequence ID" value="NZ_AP025284.1"/>
</dbReference>
<evidence type="ECO:0000313" key="11">
    <source>
        <dbReference type="Proteomes" id="UP000198749"/>
    </source>
</evidence>
<dbReference type="NCBIfam" id="NF009732">
    <property type="entry name" value="PRK13255.1"/>
    <property type="match status" value="1"/>
</dbReference>
<name>A0A1H9HF71_9GAMM</name>
<feature type="binding site" evidence="9">
    <location>
        <position position="139"/>
    </location>
    <ligand>
        <name>S-adenosyl-L-methionine</name>
        <dbReference type="ChEBI" id="CHEBI:59789"/>
    </ligand>
</feature>